<evidence type="ECO:0000256" key="1">
    <source>
        <dbReference type="ARBA" id="ARBA00004370"/>
    </source>
</evidence>
<dbReference type="GO" id="GO:0005506">
    <property type="term" value="F:iron ion binding"/>
    <property type="evidence" value="ECO:0007669"/>
    <property type="project" value="InterPro"/>
</dbReference>
<dbReference type="GO" id="GO:0016020">
    <property type="term" value="C:membrane"/>
    <property type="evidence" value="ECO:0007669"/>
    <property type="project" value="UniProtKB-SubCell"/>
</dbReference>
<keyword evidence="2 5" id="KW-0812">Transmembrane</keyword>
<keyword evidence="4 5" id="KW-0472">Membrane</keyword>
<proteinExistence type="predicted"/>
<keyword evidence="3 5" id="KW-1133">Transmembrane helix</keyword>
<evidence type="ECO:0000313" key="8">
    <source>
        <dbReference type="Proteomes" id="UP000594459"/>
    </source>
</evidence>
<evidence type="ECO:0000313" key="7">
    <source>
        <dbReference type="EMBL" id="QPD00291.1"/>
    </source>
</evidence>
<keyword evidence="8" id="KW-1185">Reference proteome</keyword>
<evidence type="ECO:0000256" key="4">
    <source>
        <dbReference type="ARBA" id="ARBA00023136"/>
    </source>
</evidence>
<protein>
    <submittedName>
        <fullName evidence="7">Sterol desaturase family protein</fullName>
    </submittedName>
</protein>
<dbReference type="GO" id="GO:0008610">
    <property type="term" value="P:lipid biosynthetic process"/>
    <property type="evidence" value="ECO:0007669"/>
    <property type="project" value="InterPro"/>
</dbReference>
<evidence type="ECO:0000256" key="2">
    <source>
        <dbReference type="ARBA" id="ARBA00022692"/>
    </source>
</evidence>
<feature type="transmembrane region" description="Helical" evidence="5">
    <location>
        <begin position="12"/>
        <end position="28"/>
    </location>
</feature>
<name>A0A7S8IW47_9SPHN</name>
<accession>A0A7S8IW47</accession>
<feature type="transmembrane region" description="Helical" evidence="5">
    <location>
        <begin position="143"/>
        <end position="161"/>
    </location>
</feature>
<evidence type="ECO:0000256" key="3">
    <source>
        <dbReference type="ARBA" id="ARBA00022989"/>
    </source>
</evidence>
<dbReference type="EMBL" id="CP064654">
    <property type="protein sequence ID" value="QPD00291.1"/>
    <property type="molecule type" value="Genomic_DNA"/>
</dbReference>
<reference evidence="7 8" key="1">
    <citation type="submission" date="2020-11" db="EMBL/GenBank/DDBJ databases">
        <title>The genome sequence of Erythrobacter sp. 6D36.</title>
        <authorList>
            <person name="Liu Y."/>
        </authorList>
    </citation>
    <scope>NUCLEOTIDE SEQUENCE [LARGE SCALE GENOMIC DNA]</scope>
    <source>
        <strain evidence="7 8">6D36</strain>
    </source>
</reference>
<sequence>MGLFLDLLRNVLLILAAHGVVFGLLAFATKRNGFIKAVGATREEFSKNLALAIFNSVLLAPFFEAPSGALHATIGTNPTLASFWEGTNEVLVLAAAAVLIDFAAYWRHRLEHEPGLWRFHATHHSDTAIHWLTVHRKHPVGKLLSVLIDLLPVVALGFPLWSIAAAQLLRTFWGYLAHADVPWTFGRFGKVMISPAAHRLHHIRDERLMGTNYSNTFAFLDVMFGTYVDPTPHVNCETGIEEGPRSFWGELARPWEARYRDSKPSEQVDEAAA</sequence>
<dbReference type="GO" id="GO:0016491">
    <property type="term" value="F:oxidoreductase activity"/>
    <property type="evidence" value="ECO:0007669"/>
    <property type="project" value="InterPro"/>
</dbReference>
<dbReference type="AlphaFoldDB" id="A0A7S8IW47"/>
<dbReference type="InterPro" id="IPR006694">
    <property type="entry name" value="Fatty_acid_hydroxylase"/>
</dbReference>
<evidence type="ECO:0000256" key="5">
    <source>
        <dbReference type="SAM" id="Phobius"/>
    </source>
</evidence>
<dbReference type="InterPro" id="IPR050307">
    <property type="entry name" value="Sterol_Desaturase_Related"/>
</dbReference>
<evidence type="ECO:0000259" key="6">
    <source>
        <dbReference type="Pfam" id="PF04116"/>
    </source>
</evidence>
<dbReference type="Pfam" id="PF04116">
    <property type="entry name" value="FA_hydroxylase"/>
    <property type="match status" value="1"/>
</dbReference>
<gene>
    <name evidence="7" type="ORF">IRL76_07170</name>
</gene>
<organism evidence="7 8">
    <name type="scientific">Qipengyuania soli</name>
    <dbReference type="NCBI Taxonomy" id="2782568"/>
    <lineage>
        <taxon>Bacteria</taxon>
        <taxon>Pseudomonadati</taxon>
        <taxon>Pseudomonadota</taxon>
        <taxon>Alphaproteobacteria</taxon>
        <taxon>Sphingomonadales</taxon>
        <taxon>Erythrobacteraceae</taxon>
        <taxon>Qipengyuania</taxon>
    </lineage>
</organism>
<dbReference type="Proteomes" id="UP000594459">
    <property type="component" value="Chromosome"/>
</dbReference>
<dbReference type="KEGG" id="qso:IRL76_07170"/>
<feature type="domain" description="Fatty acid hydroxylase" evidence="6">
    <location>
        <begin position="94"/>
        <end position="226"/>
    </location>
</feature>
<feature type="transmembrane region" description="Helical" evidence="5">
    <location>
        <begin position="49"/>
        <end position="70"/>
    </location>
</feature>
<dbReference type="PANTHER" id="PTHR11863">
    <property type="entry name" value="STEROL DESATURASE"/>
    <property type="match status" value="1"/>
</dbReference>
<comment type="subcellular location">
    <subcellularLocation>
        <location evidence="1">Membrane</location>
    </subcellularLocation>
</comment>
<dbReference type="RefSeq" id="WP_200984083.1">
    <property type="nucleotide sequence ID" value="NZ_CP064654.1"/>
</dbReference>